<dbReference type="GO" id="GO:1990904">
    <property type="term" value="C:ribonucleoprotein complex"/>
    <property type="evidence" value="ECO:0007669"/>
    <property type="project" value="UniProtKB-KW"/>
</dbReference>
<evidence type="ECO:0000313" key="2">
    <source>
        <dbReference type="Proteomes" id="UP001610411"/>
    </source>
</evidence>
<dbReference type="AlphaFoldDB" id="A0ABD2D8R1"/>
<reference evidence="1 2" key="1">
    <citation type="journal article" date="2024" name="G3 (Bethesda)">
        <title>A hybrid genome assembly of the endangered aye-aye (Daubentonia madagascariensis).</title>
        <authorList>
            <person name="Versoza C.J."/>
            <person name="Pfeifer S.P."/>
        </authorList>
    </citation>
    <scope>NUCLEOTIDE SEQUENCE [LARGE SCALE GENOMIC DNA]</scope>
    <source>
        <strain evidence="1">6821</strain>
    </source>
</reference>
<feature type="non-terminal residue" evidence="1">
    <location>
        <position position="1"/>
    </location>
</feature>
<accession>A0ABD2D8R1</accession>
<organism evidence="1 2">
    <name type="scientific">Daubentonia madagascariensis</name>
    <name type="common">Aye-aye</name>
    <name type="synonym">Sciurus madagascariensis</name>
    <dbReference type="NCBI Taxonomy" id="31869"/>
    <lineage>
        <taxon>Eukaryota</taxon>
        <taxon>Metazoa</taxon>
        <taxon>Chordata</taxon>
        <taxon>Craniata</taxon>
        <taxon>Vertebrata</taxon>
        <taxon>Euteleostomi</taxon>
        <taxon>Mammalia</taxon>
        <taxon>Eutheria</taxon>
        <taxon>Euarchontoglires</taxon>
        <taxon>Primates</taxon>
        <taxon>Strepsirrhini</taxon>
        <taxon>Chiromyiformes</taxon>
        <taxon>Daubentoniidae</taxon>
        <taxon>Daubentonia</taxon>
    </lineage>
</organism>
<dbReference type="Proteomes" id="UP001610411">
    <property type="component" value="Unassembled WGS sequence"/>
</dbReference>
<gene>
    <name evidence="1" type="ORF">WCI35_031523</name>
</gene>
<proteinExistence type="predicted"/>
<keyword evidence="1" id="KW-0687">Ribonucleoprotein</keyword>
<evidence type="ECO:0000313" key="1">
    <source>
        <dbReference type="EMBL" id="KAL2763066.1"/>
    </source>
</evidence>
<name>A0ABD2D8R1_DAUMA</name>
<protein>
    <submittedName>
        <fullName evidence="1">Small nuclear ribonucleoprotein Sm D2 isoform 3</fullName>
    </submittedName>
</protein>
<keyword evidence="2" id="KW-1185">Reference proteome</keyword>
<sequence>LPSYLLPPPGIATWCWRM</sequence>
<comment type="caution">
    <text evidence="1">The sequence shown here is derived from an EMBL/GenBank/DDBJ whole genome shotgun (WGS) entry which is preliminary data.</text>
</comment>
<dbReference type="EMBL" id="JBFSEQ010000013">
    <property type="protein sequence ID" value="KAL2763066.1"/>
    <property type="molecule type" value="Genomic_DNA"/>
</dbReference>